<dbReference type="SUPFAM" id="SSF51419">
    <property type="entry name" value="PLP-binding barrel"/>
    <property type="match status" value="1"/>
</dbReference>
<evidence type="ECO:0000313" key="5">
    <source>
        <dbReference type="EMBL" id="GLV58614.1"/>
    </source>
</evidence>
<accession>A0ABQ6FZE3</accession>
<dbReference type="PANTHER" id="PTHR10146:SF14">
    <property type="entry name" value="PYRIDOXAL PHOSPHATE HOMEOSTASIS PROTEIN"/>
    <property type="match status" value="1"/>
</dbReference>
<evidence type="ECO:0000259" key="4">
    <source>
        <dbReference type="Pfam" id="PF01168"/>
    </source>
</evidence>
<dbReference type="Gene3D" id="3.20.20.10">
    <property type="entry name" value="Alanine racemase"/>
    <property type="match status" value="1"/>
</dbReference>
<dbReference type="Proteomes" id="UP001344906">
    <property type="component" value="Unassembled WGS sequence"/>
</dbReference>
<evidence type="ECO:0000256" key="2">
    <source>
        <dbReference type="HAMAP-Rule" id="MF_02087"/>
    </source>
</evidence>
<sequence>MSVTGREKIVINQPPINPELIAENIAHVRARIAESAQRADRQPHEVTLVAVSKTKPLADVKMAYDLGIRDFGENRVQEALEKLATFCPSDLRWHMIGHVQTNKAQKVFGVFHCIHSVDSLHVAEALQRAAEKQGQAGGEDRRQPILLQVNVSGETSKEGMIPDEAPAIARQILSLPHLEVQGLMTVAPLVDDPEQVRPVFRALRQLRDRLREEVADACWDQLSMGMTDDYTVAIEEGATIVRVGRAIFGERIKK</sequence>
<keyword evidence="6" id="KW-1185">Reference proteome</keyword>
<dbReference type="PIRSF" id="PIRSF004848">
    <property type="entry name" value="YBL036c_PLPDEIII"/>
    <property type="match status" value="1"/>
</dbReference>
<dbReference type="PROSITE" id="PS01211">
    <property type="entry name" value="UPF0001"/>
    <property type="match status" value="1"/>
</dbReference>
<dbReference type="EMBL" id="BSRI01000002">
    <property type="protein sequence ID" value="GLV58614.1"/>
    <property type="molecule type" value="Genomic_DNA"/>
</dbReference>
<dbReference type="RefSeq" id="WP_338254884.1">
    <property type="nucleotide sequence ID" value="NZ_BSRI01000002.1"/>
</dbReference>
<dbReference type="HAMAP" id="MF_02087">
    <property type="entry name" value="PLP_homeostasis"/>
    <property type="match status" value="1"/>
</dbReference>
<comment type="function">
    <text evidence="2">Pyridoxal 5'-phosphate (PLP)-binding protein, which is involved in PLP homeostasis.</text>
</comment>
<evidence type="ECO:0000256" key="1">
    <source>
        <dbReference type="ARBA" id="ARBA00022898"/>
    </source>
</evidence>
<organism evidence="5 6">
    <name type="scientific">Dictyobacter halimunensis</name>
    <dbReference type="NCBI Taxonomy" id="3026934"/>
    <lineage>
        <taxon>Bacteria</taxon>
        <taxon>Bacillati</taxon>
        <taxon>Chloroflexota</taxon>
        <taxon>Ktedonobacteria</taxon>
        <taxon>Ktedonobacterales</taxon>
        <taxon>Dictyobacteraceae</taxon>
        <taxon>Dictyobacter</taxon>
    </lineage>
</organism>
<comment type="caution">
    <text evidence="5">The sequence shown here is derived from an EMBL/GenBank/DDBJ whole genome shotgun (WGS) entry which is preliminary data.</text>
</comment>
<reference evidence="5 6" key="1">
    <citation type="submission" date="2023-02" db="EMBL/GenBank/DDBJ databases">
        <title>Dictyobacter halimunensis sp. nov., a new member of the class Ktedonobacteria from forest soil in a geothermal area.</title>
        <authorList>
            <person name="Rachmania M.K."/>
            <person name="Ningsih F."/>
            <person name="Sakai Y."/>
            <person name="Yabe S."/>
            <person name="Yokota A."/>
            <person name="Sjamsuridzal W."/>
        </authorList>
    </citation>
    <scope>NUCLEOTIDE SEQUENCE [LARGE SCALE GENOMIC DNA]</scope>
    <source>
        <strain evidence="5 6">S3.2.2.5</strain>
    </source>
</reference>
<dbReference type="Pfam" id="PF01168">
    <property type="entry name" value="Ala_racemase_N"/>
    <property type="match status" value="1"/>
</dbReference>
<comment type="similarity">
    <text evidence="2 3">Belongs to the pyridoxal phosphate-binding protein YggS/PROSC family.</text>
</comment>
<dbReference type="InterPro" id="IPR011078">
    <property type="entry name" value="PyrdxlP_homeostasis"/>
</dbReference>
<name>A0ABQ6FZE3_9CHLR</name>
<feature type="domain" description="Alanine racemase N-terminal" evidence="4">
    <location>
        <begin position="26"/>
        <end position="250"/>
    </location>
</feature>
<keyword evidence="1 2" id="KW-0663">Pyridoxal phosphate</keyword>
<dbReference type="NCBIfam" id="TIGR00044">
    <property type="entry name" value="YggS family pyridoxal phosphate-dependent enzyme"/>
    <property type="match status" value="1"/>
</dbReference>
<dbReference type="InterPro" id="IPR029066">
    <property type="entry name" value="PLP-binding_barrel"/>
</dbReference>
<evidence type="ECO:0000313" key="6">
    <source>
        <dbReference type="Proteomes" id="UP001344906"/>
    </source>
</evidence>
<proteinExistence type="inferred from homology"/>
<protein>
    <recommendedName>
        <fullName evidence="2">Pyridoxal phosphate homeostasis protein</fullName>
        <shortName evidence="2">PLP homeostasis protein</shortName>
    </recommendedName>
</protein>
<dbReference type="PANTHER" id="PTHR10146">
    <property type="entry name" value="PROLINE SYNTHETASE CO-TRANSCRIBED BACTERIAL HOMOLOG PROTEIN"/>
    <property type="match status" value="1"/>
</dbReference>
<dbReference type="CDD" id="cd00635">
    <property type="entry name" value="PLPDE_III_YBL036c_like"/>
    <property type="match status" value="1"/>
</dbReference>
<evidence type="ECO:0000256" key="3">
    <source>
        <dbReference type="RuleBase" id="RU004514"/>
    </source>
</evidence>
<dbReference type="InterPro" id="IPR001608">
    <property type="entry name" value="Ala_racemase_N"/>
</dbReference>
<feature type="modified residue" description="N6-(pyridoxal phosphate)lysine" evidence="2">
    <location>
        <position position="53"/>
    </location>
</feature>
<gene>
    <name evidence="5" type="ORF">KDH_54440</name>
</gene>